<dbReference type="Pfam" id="PF01565">
    <property type="entry name" value="FAD_binding_4"/>
    <property type="match status" value="1"/>
</dbReference>
<accession>A0A5Q4BJP5</accession>
<dbReference type="GO" id="GO:0071949">
    <property type="term" value="F:FAD binding"/>
    <property type="evidence" value="ECO:0007669"/>
    <property type="project" value="InterPro"/>
</dbReference>
<dbReference type="Proteomes" id="UP000326340">
    <property type="component" value="Unassembled WGS sequence"/>
</dbReference>
<dbReference type="PANTHER" id="PTHR42973:SF34">
    <property type="entry name" value="FAD BINDING DOMAIN PROTEIN (AFU_ORTHOLOGUE AFUA_3G02770)"/>
    <property type="match status" value="1"/>
</dbReference>
<dbReference type="InterPro" id="IPR016166">
    <property type="entry name" value="FAD-bd_PCMH"/>
</dbReference>
<name>A0A5Q4BJP5_9PEZI</name>
<dbReference type="Gene3D" id="3.30.465.10">
    <property type="match status" value="1"/>
</dbReference>
<feature type="domain" description="FAD-binding PCMH-type" evidence="7">
    <location>
        <begin position="91"/>
        <end position="262"/>
    </location>
</feature>
<keyword evidence="3" id="KW-0274">FAD</keyword>
<dbReference type="EMBL" id="PUHP01001068">
    <property type="protein sequence ID" value="TQN66867.1"/>
    <property type="molecule type" value="Genomic_DNA"/>
</dbReference>
<dbReference type="PANTHER" id="PTHR42973">
    <property type="entry name" value="BINDING OXIDOREDUCTASE, PUTATIVE (AFU_ORTHOLOGUE AFUA_1G17690)-RELATED"/>
    <property type="match status" value="1"/>
</dbReference>
<gene>
    <name evidence="8" type="primary">Sol5-2</name>
    <name evidence="8" type="ORF">CSHISOI_08593</name>
</gene>
<dbReference type="Pfam" id="PF14231">
    <property type="entry name" value="GXWXG"/>
    <property type="match status" value="1"/>
</dbReference>
<dbReference type="InterPro" id="IPR025568">
    <property type="entry name" value="DUF4334"/>
</dbReference>
<dbReference type="Gene3D" id="2.40.128.580">
    <property type="entry name" value="GXWXG domain"/>
    <property type="match status" value="1"/>
</dbReference>
<evidence type="ECO:0000256" key="6">
    <source>
        <dbReference type="SAM" id="SignalP"/>
    </source>
</evidence>
<keyword evidence="2" id="KW-0285">Flavoprotein</keyword>
<sequence length="1119" mass="124464">MRARSRLLWAATLAASRALLVIAQLSDDADSIVEPAEFNIVEALLQHGINVSGIPDLCSSLKFIYGDDAVETRDEVAYTDFTSLYWSTIQAEVRPYCIFKPFEPEHVSVVVLLSRLTQCPFAAKSGGHAAMAGASSIEGGITVAFTNMRGISLSADRKVASVQPGNVWGDVYQELTKYDVTVIGGRIYSVGVGGLTTGGGISFFSGLYGWACDNVDSYDVVIATGAIVRVTETSFPDLFWALRGGGNNFGLVVGFNFRTVPLPGGNMWGGSRTYTEDQFPRVAEAYANIIANAEEDPRAGLWHVYLYLNGTKLSPTTLYYAEPGGQDADIFSEWNAIPAVADTTRNLAVADYARENTENTPLGLREIFAVITTKADVEIVDLARDIYFEEALAVADVPGIVPCLVAQGITVPMLKAMRRSGGNALGLNVEDGPLYILEVSVMWSNRGDDDAVYAFASAVLGRVNAEAKARGLGNDYVYMNYAARFQDVVAGYGAENKARLKRVAKKYDPKEVFQKLQPGYFKLDRAPVSDPRAADQFAALVRIDGRVDETAIAAVYDQLKPFSPELLVGQWEGGSFDTGHPTHQQLRIFKWAGKDFRSVDDVDPIMGYDKDGKRAWVREVRFRGVVTASMVYDKFPINIIDSFRYVDDNTRERNMRMASTPASPALDAASRTQRNSQTATSQRLRKREYDRKAQRVAREKKKNRIAQLESLVEKLSHQDDNATTASLMAQLSRVTEQRDKLVTCLRTTSSVFSGHVREAETWDSDEATGELPLHRPVDVVSHQGSSSLSASATPGTASVPVLENDAETNKNQQNANDMEMLLDESIFDIDHLLDDVMFEPEVPTTTPPVTMNEPRSPPLPLASLTEKSSPVMTQQQRQQPPECHCSSTLLVRRLSDGSQVSCNNWKAGNEILKEPFVLSDAVLSLEDKTSEDIPVHAVLHGWDSLAHSGRMTPLWRKVRQLDELCFSACGQTERLAVLFIIHLLMRAYADPGLVKSAVIPQWYLKSPLQEISHDPSADYFAWPALRYRFAVSPHQYCGNMFWHMFKEHLRIVWPYDFRDCYVRNVQLGTYGLSSLFRESVHNLRCWTMEPDFFDRFPELRQDMSHTEVPRDAIPRSRVP</sequence>
<dbReference type="Pfam" id="PF11905">
    <property type="entry name" value="DUF3425"/>
    <property type="match status" value="1"/>
</dbReference>
<feature type="compositionally biased region" description="Low complexity" evidence="5">
    <location>
        <begin position="784"/>
        <end position="798"/>
    </location>
</feature>
<dbReference type="InterPro" id="IPR006094">
    <property type="entry name" value="Oxid_FAD_bind_N"/>
</dbReference>
<feature type="compositionally biased region" description="Basic and acidic residues" evidence="5">
    <location>
        <begin position="687"/>
        <end position="697"/>
    </location>
</feature>
<dbReference type="InterPro" id="IPR050416">
    <property type="entry name" value="FAD-linked_Oxidoreductase"/>
</dbReference>
<keyword evidence="9" id="KW-1185">Reference proteome</keyword>
<evidence type="ECO:0000313" key="9">
    <source>
        <dbReference type="Proteomes" id="UP000326340"/>
    </source>
</evidence>
<dbReference type="CDD" id="cd14688">
    <property type="entry name" value="bZIP_YAP"/>
    <property type="match status" value="1"/>
</dbReference>
<dbReference type="InterPro" id="IPR036318">
    <property type="entry name" value="FAD-bd_PCMH-like_sf"/>
</dbReference>
<feature type="region of interest" description="Disordered" evidence="5">
    <location>
        <begin position="780"/>
        <end position="808"/>
    </location>
</feature>
<feature type="compositionally biased region" description="Polar residues" evidence="5">
    <location>
        <begin position="670"/>
        <end position="682"/>
    </location>
</feature>
<dbReference type="SUPFAM" id="SSF56176">
    <property type="entry name" value="FAD-binding/transporter-associated domain-like"/>
    <property type="match status" value="1"/>
</dbReference>
<reference evidence="8 9" key="1">
    <citation type="journal article" date="2019" name="Sci. Rep.">
        <title>Colletotrichum shisoi sp. nov., an anthracnose pathogen of Perilla frutescens in Japan: molecular phylogenetic, morphological and genomic evidence.</title>
        <authorList>
            <person name="Gan P."/>
            <person name="Tsushima A."/>
            <person name="Hiroyama R."/>
            <person name="Narusaka M."/>
            <person name="Takano Y."/>
            <person name="Narusaka Y."/>
            <person name="Kawaradani M."/>
            <person name="Damm U."/>
            <person name="Shirasu K."/>
        </authorList>
    </citation>
    <scope>NUCLEOTIDE SEQUENCE [LARGE SCALE GENOMIC DNA]</scope>
    <source>
        <strain evidence="8 9">PG-2018a</strain>
    </source>
</reference>
<feature type="region of interest" description="Disordered" evidence="5">
    <location>
        <begin position="655"/>
        <end position="702"/>
    </location>
</feature>
<feature type="non-terminal residue" evidence="8">
    <location>
        <position position="1119"/>
    </location>
</feature>
<proteinExistence type="inferred from homology"/>
<dbReference type="PROSITE" id="PS51387">
    <property type="entry name" value="FAD_PCMH"/>
    <property type="match status" value="1"/>
</dbReference>
<feature type="chain" id="PRO_5024982435" evidence="6">
    <location>
        <begin position="24"/>
        <end position="1119"/>
    </location>
</feature>
<feature type="signal peptide" evidence="6">
    <location>
        <begin position="1"/>
        <end position="23"/>
    </location>
</feature>
<evidence type="ECO:0000313" key="8">
    <source>
        <dbReference type="EMBL" id="TQN66867.1"/>
    </source>
</evidence>
<organism evidence="8 9">
    <name type="scientific">Colletotrichum shisoi</name>
    <dbReference type="NCBI Taxonomy" id="2078593"/>
    <lineage>
        <taxon>Eukaryota</taxon>
        <taxon>Fungi</taxon>
        <taxon>Dikarya</taxon>
        <taxon>Ascomycota</taxon>
        <taxon>Pezizomycotina</taxon>
        <taxon>Sordariomycetes</taxon>
        <taxon>Hypocreomycetidae</taxon>
        <taxon>Glomerellales</taxon>
        <taxon>Glomerellaceae</taxon>
        <taxon>Colletotrichum</taxon>
        <taxon>Colletotrichum destructivum species complex</taxon>
    </lineage>
</organism>
<dbReference type="Pfam" id="PF08031">
    <property type="entry name" value="BBE"/>
    <property type="match status" value="1"/>
</dbReference>
<dbReference type="GO" id="GO:0016491">
    <property type="term" value="F:oxidoreductase activity"/>
    <property type="evidence" value="ECO:0007669"/>
    <property type="project" value="UniProtKB-KW"/>
</dbReference>
<keyword evidence="6" id="KW-0732">Signal</keyword>
<dbReference type="InterPro" id="IPR016169">
    <property type="entry name" value="FAD-bd_PCMH_sub2"/>
</dbReference>
<comment type="caution">
    <text evidence="8">The sequence shown here is derived from an EMBL/GenBank/DDBJ whole genome shotgun (WGS) entry which is preliminary data.</text>
</comment>
<evidence type="ECO:0000256" key="5">
    <source>
        <dbReference type="SAM" id="MobiDB-lite"/>
    </source>
</evidence>
<keyword evidence="4" id="KW-0560">Oxidoreductase</keyword>
<evidence type="ECO:0000256" key="4">
    <source>
        <dbReference type="ARBA" id="ARBA00023002"/>
    </source>
</evidence>
<evidence type="ECO:0000256" key="3">
    <source>
        <dbReference type="ARBA" id="ARBA00022827"/>
    </source>
</evidence>
<evidence type="ECO:0000256" key="1">
    <source>
        <dbReference type="ARBA" id="ARBA00005466"/>
    </source>
</evidence>
<evidence type="ECO:0000256" key="2">
    <source>
        <dbReference type="ARBA" id="ARBA00022630"/>
    </source>
</evidence>
<dbReference type="AlphaFoldDB" id="A0A5Q4BJP5"/>
<dbReference type="Pfam" id="PF14232">
    <property type="entry name" value="DUF4334"/>
    <property type="match status" value="1"/>
</dbReference>
<comment type="similarity">
    <text evidence="1">Belongs to the oxygen-dependent FAD-linked oxidoreductase family.</text>
</comment>
<protein>
    <submittedName>
        <fullName evidence="8">Bifunctional solanapyrone synthase</fullName>
    </submittedName>
</protein>
<dbReference type="InterPro" id="IPR012951">
    <property type="entry name" value="BBE"/>
</dbReference>
<dbReference type="InterPro" id="IPR021833">
    <property type="entry name" value="DUF3425"/>
</dbReference>
<dbReference type="InterPro" id="IPR025951">
    <property type="entry name" value="GXWXG_dom"/>
</dbReference>
<evidence type="ECO:0000259" key="7">
    <source>
        <dbReference type="PROSITE" id="PS51387"/>
    </source>
</evidence>
<dbReference type="OrthoDB" id="2151789at2759"/>